<proteinExistence type="predicted"/>
<accession>A0A251UJI6</accession>
<dbReference type="EMBL" id="MNCJ02000321">
    <property type="protein sequence ID" value="KAF5802877.1"/>
    <property type="molecule type" value="Genomic_DNA"/>
</dbReference>
<dbReference type="EMBL" id="CM007895">
    <property type="protein sequence ID" value="OTG23254.1"/>
    <property type="molecule type" value="Genomic_DNA"/>
</dbReference>
<reference evidence="3" key="3">
    <citation type="submission" date="2020-06" db="EMBL/GenBank/DDBJ databases">
        <title>Helianthus annuus Genome sequencing and assembly Release 2.</title>
        <authorList>
            <person name="Gouzy J."/>
            <person name="Langlade N."/>
            <person name="Munos S."/>
        </authorList>
    </citation>
    <scope>NUCLEOTIDE SEQUENCE</scope>
    <source>
        <tissue evidence="3">Leaves</tissue>
    </source>
</reference>
<evidence type="ECO:0000256" key="2">
    <source>
        <dbReference type="SAM" id="SignalP"/>
    </source>
</evidence>
<dbReference type="Proteomes" id="UP000215914">
    <property type="component" value="Chromosome 6"/>
</dbReference>
<dbReference type="Gramene" id="mRNA:HanXRQr2_Chr06g0264721">
    <property type="protein sequence ID" value="mRNA:HanXRQr2_Chr06g0264721"/>
    <property type="gene ID" value="HanXRQr2_Chr06g0264721"/>
</dbReference>
<sequence length="96" mass="10762">MKLFFALTLLILSTLLYEVQGINRKVSEKPTSSTITSTNNKNEGKKSNPQLKIKSTRESFSIRSSPSNVVKPPYQDVVDVVELDYSPPKINTPIHN</sequence>
<keyword evidence="5" id="KW-1185">Reference proteome</keyword>
<evidence type="ECO:0000313" key="3">
    <source>
        <dbReference type="EMBL" id="KAF5802877.1"/>
    </source>
</evidence>
<dbReference type="AlphaFoldDB" id="A0A251UJI6"/>
<dbReference type="InParanoid" id="A0A251UJI6"/>
<organism evidence="4 5">
    <name type="scientific">Helianthus annuus</name>
    <name type="common">Common sunflower</name>
    <dbReference type="NCBI Taxonomy" id="4232"/>
    <lineage>
        <taxon>Eukaryota</taxon>
        <taxon>Viridiplantae</taxon>
        <taxon>Streptophyta</taxon>
        <taxon>Embryophyta</taxon>
        <taxon>Tracheophyta</taxon>
        <taxon>Spermatophyta</taxon>
        <taxon>Magnoliopsida</taxon>
        <taxon>eudicotyledons</taxon>
        <taxon>Gunneridae</taxon>
        <taxon>Pentapetalae</taxon>
        <taxon>asterids</taxon>
        <taxon>campanulids</taxon>
        <taxon>Asterales</taxon>
        <taxon>Asteraceae</taxon>
        <taxon>Asteroideae</taxon>
        <taxon>Heliantheae alliance</taxon>
        <taxon>Heliantheae</taxon>
        <taxon>Helianthus</taxon>
    </lineage>
</organism>
<keyword evidence="2" id="KW-0732">Signal</keyword>
<name>A0A251UJI6_HELAN</name>
<evidence type="ECO:0000256" key="1">
    <source>
        <dbReference type="SAM" id="MobiDB-lite"/>
    </source>
</evidence>
<reference evidence="3 5" key="1">
    <citation type="journal article" date="2017" name="Nature">
        <title>The sunflower genome provides insights into oil metabolism, flowering and Asterid evolution.</title>
        <authorList>
            <person name="Badouin H."/>
            <person name="Gouzy J."/>
            <person name="Grassa C.J."/>
            <person name="Murat F."/>
            <person name="Staton S.E."/>
            <person name="Cottret L."/>
            <person name="Lelandais-Briere C."/>
            <person name="Owens G.L."/>
            <person name="Carrere S."/>
            <person name="Mayjonade B."/>
            <person name="Legrand L."/>
            <person name="Gill N."/>
            <person name="Kane N.C."/>
            <person name="Bowers J.E."/>
            <person name="Hubner S."/>
            <person name="Bellec A."/>
            <person name="Berard A."/>
            <person name="Berges H."/>
            <person name="Blanchet N."/>
            <person name="Boniface M.C."/>
            <person name="Brunel D."/>
            <person name="Catrice O."/>
            <person name="Chaidir N."/>
            <person name="Claudel C."/>
            <person name="Donnadieu C."/>
            <person name="Faraut T."/>
            <person name="Fievet G."/>
            <person name="Helmstetter N."/>
            <person name="King M."/>
            <person name="Knapp S.J."/>
            <person name="Lai Z."/>
            <person name="Le Paslier M.C."/>
            <person name="Lippi Y."/>
            <person name="Lorenzon L."/>
            <person name="Mandel J.R."/>
            <person name="Marage G."/>
            <person name="Marchand G."/>
            <person name="Marquand E."/>
            <person name="Bret-Mestries E."/>
            <person name="Morien E."/>
            <person name="Nambeesan S."/>
            <person name="Nguyen T."/>
            <person name="Pegot-Espagnet P."/>
            <person name="Pouilly N."/>
            <person name="Raftis F."/>
            <person name="Sallet E."/>
            <person name="Schiex T."/>
            <person name="Thomas J."/>
            <person name="Vandecasteele C."/>
            <person name="Vares D."/>
            <person name="Vear F."/>
            <person name="Vautrin S."/>
            <person name="Crespi M."/>
            <person name="Mangin B."/>
            <person name="Burke J.M."/>
            <person name="Salse J."/>
            <person name="Munos S."/>
            <person name="Vincourt P."/>
            <person name="Rieseberg L.H."/>
            <person name="Langlade N.B."/>
        </authorList>
    </citation>
    <scope>NUCLEOTIDE SEQUENCE [LARGE SCALE GENOMIC DNA]</scope>
    <source>
        <strain evidence="5">cv. SF193</strain>
        <tissue evidence="3">Leaves</tissue>
    </source>
</reference>
<feature type="compositionally biased region" description="Low complexity" evidence="1">
    <location>
        <begin position="31"/>
        <end position="41"/>
    </location>
</feature>
<reference evidence="4" key="2">
    <citation type="submission" date="2017-02" db="EMBL/GenBank/DDBJ databases">
        <title>Sunflower complete genome.</title>
        <authorList>
            <person name="Langlade N."/>
            <person name="Munos S."/>
        </authorList>
    </citation>
    <scope>NUCLEOTIDE SEQUENCE [LARGE SCALE GENOMIC DNA]</scope>
    <source>
        <tissue evidence="4">Leaves</tissue>
    </source>
</reference>
<feature type="chain" id="PRO_5012151503" evidence="2">
    <location>
        <begin position="22"/>
        <end position="96"/>
    </location>
</feature>
<evidence type="ECO:0000313" key="5">
    <source>
        <dbReference type="Proteomes" id="UP000215914"/>
    </source>
</evidence>
<gene>
    <name evidence="4" type="ORF">HannXRQ_Chr06g0180381</name>
    <name evidence="3" type="ORF">HanXRQr2_Chr06g0264721</name>
</gene>
<evidence type="ECO:0000313" key="4">
    <source>
        <dbReference type="EMBL" id="OTG23254.1"/>
    </source>
</evidence>
<protein>
    <submittedName>
        <fullName evidence="4">Uncharacterized protein</fullName>
    </submittedName>
</protein>
<feature type="region of interest" description="Disordered" evidence="1">
    <location>
        <begin position="27"/>
        <end position="59"/>
    </location>
</feature>
<feature type="signal peptide" evidence="2">
    <location>
        <begin position="1"/>
        <end position="21"/>
    </location>
</feature>